<proteinExistence type="predicted"/>
<feature type="region of interest" description="Disordered" evidence="1">
    <location>
        <begin position="1"/>
        <end position="31"/>
    </location>
</feature>
<feature type="region of interest" description="Disordered" evidence="1">
    <location>
        <begin position="431"/>
        <end position="485"/>
    </location>
</feature>
<dbReference type="EMBL" id="JACYCC010000021">
    <property type="protein sequence ID" value="KAF8685512.1"/>
    <property type="molecule type" value="Genomic_DNA"/>
</dbReference>
<sequence length="551" mass="60858">MSWFKKKKVNPEDGDFPHVPKHYREHERKTQLTQPIKPAPVLRWNGDGTVVWGIDVGPRVTTVAIDQSVEVHNIVYWPKVFPLRQSTAPGEPLPEVKEKKSYKIREVHEVTEFVSHPAWSSEKTTNYVHVIGATNCGYIWLRSLTSTKRFCSPLRPAPSAFQVRTELPFIEVPNERYKYVDLVEHLLKHALSVYGAVVKPGQPQWSRGSDVVVSLPSGISRSAEVSVTDALNHMIQDIMPKVIGDTHVYYVPRPDLRLFEDDTWRNIDTSFQPNDTFMVVDWDLTSGDMICASFMARCLPSGQIAFDSQQRSYLQSTPATRKRDSSTDEQEGTRFANALHWAAEHKHNVKKLMIRVSNPIKKSEGLLASFHKSLTELGLQAGVRLADTTETGAFGAVMWRIAHAIASGDPSNGDNFQLVRDAMVLPLTRASESGLQPLESKSGEKSPTSPAAYSDQNAKSISTTEPSATFVSTSPPSPPPAIHSVTSATHNSYLSTGQVEIIPHTPDTIAGTSTIPDSLDDEAPASAVPPPAYTDNGGDTPRTQPPEKGRR</sequence>
<gene>
    <name evidence="2" type="ORF">RHS04_00604</name>
</gene>
<feature type="compositionally biased region" description="Basic and acidic residues" evidence="1">
    <location>
        <begin position="9"/>
        <end position="30"/>
    </location>
</feature>
<protein>
    <submittedName>
        <fullName evidence="2">Uncharacterized protein</fullName>
    </submittedName>
</protein>
<feature type="compositionally biased region" description="Polar residues" evidence="1">
    <location>
        <begin position="445"/>
        <end position="465"/>
    </location>
</feature>
<comment type="caution">
    <text evidence="2">The sequence shown here is derived from an EMBL/GenBank/DDBJ whole genome shotgun (WGS) entry which is preliminary data.</text>
</comment>
<reference evidence="2" key="1">
    <citation type="submission" date="2020-09" db="EMBL/GenBank/DDBJ databases">
        <title>Comparative genome analyses of four rice-infecting Rhizoctonia solani isolates reveal extensive enrichment of homogalacturonan modification genes.</title>
        <authorList>
            <person name="Lee D.-Y."/>
            <person name="Jeon J."/>
            <person name="Kim K.-T."/>
            <person name="Cheong K."/>
            <person name="Song H."/>
            <person name="Choi G."/>
            <person name="Ko J."/>
            <person name="Opiyo S.O."/>
            <person name="Zuo S."/>
            <person name="Madhav S."/>
            <person name="Lee Y.-H."/>
            <person name="Wang G.-L."/>
        </authorList>
    </citation>
    <scope>NUCLEOTIDE SEQUENCE</scope>
    <source>
        <strain evidence="2">AG1-IA YN-7</strain>
    </source>
</reference>
<dbReference type="AlphaFoldDB" id="A0A8H7HG08"/>
<name>A0A8H7HG08_9AGAM</name>
<evidence type="ECO:0000313" key="2">
    <source>
        <dbReference type="EMBL" id="KAF8685512.1"/>
    </source>
</evidence>
<evidence type="ECO:0000256" key="1">
    <source>
        <dbReference type="SAM" id="MobiDB-lite"/>
    </source>
</evidence>
<feature type="region of interest" description="Disordered" evidence="1">
    <location>
        <begin position="504"/>
        <end position="551"/>
    </location>
</feature>
<organism evidence="2 3">
    <name type="scientific">Rhizoctonia solani</name>
    <dbReference type="NCBI Taxonomy" id="456999"/>
    <lineage>
        <taxon>Eukaryota</taxon>
        <taxon>Fungi</taxon>
        <taxon>Dikarya</taxon>
        <taxon>Basidiomycota</taxon>
        <taxon>Agaricomycotina</taxon>
        <taxon>Agaricomycetes</taxon>
        <taxon>Cantharellales</taxon>
        <taxon>Ceratobasidiaceae</taxon>
        <taxon>Rhizoctonia</taxon>
    </lineage>
</organism>
<dbReference type="Proteomes" id="UP000650582">
    <property type="component" value="Unassembled WGS sequence"/>
</dbReference>
<evidence type="ECO:0000313" key="3">
    <source>
        <dbReference type="Proteomes" id="UP000650582"/>
    </source>
</evidence>
<accession>A0A8H7HG08</accession>